<comment type="subcellular location">
    <subcellularLocation>
        <location evidence="1">Nucleus</location>
    </subcellularLocation>
</comment>
<dbReference type="InterPro" id="IPR050613">
    <property type="entry name" value="Sec_Metabolite_Reg"/>
</dbReference>
<evidence type="ECO:0000256" key="4">
    <source>
        <dbReference type="SAM" id="MobiDB-lite"/>
    </source>
</evidence>
<dbReference type="SUPFAM" id="SSF57701">
    <property type="entry name" value="Zn2/Cys6 DNA-binding domain"/>
    <property type="match status" value="1"/>
</dbReference>
<dbReference type="AlphaFoldDB" id="A0AAN6VJP9"/>
<dbReference type="GO" id="GO:0000981">
    <property type="term" value="F:DNA-binding transcription factor activity, RNA polymerase II-specific"/>
    <property type="evidence" value="ECO:0007669"/>
    <property type="project" value="InterPro"/>
</dbReference>
<evidence type="ECO:0000256" key="3">
    <source>
        <dbReference type="ARBA" id="ARBA00023242"/>
    </source>
</evidence>
<dbReference type="Pfam" id="PF04082">
    <property type="entry name" value="Fungal_trans"/>
    <property type="match status" value="1"/>
</dbReference>
<dbReference type="CDD" id="cd12148">
    <property type="entry name" value="fungal_TF_MHR"/>
    <property type="match status" value="1"/>
</dbReference>
<dbReference type="PANTHER" id="PTHR31001:SF74">
    <property type="entry name" value="ZN(II)2CYS6 TRANSCRIPTION FACTOR (EUROFUNG)"/>
    <property type="match status" value="1"/>
</dbReference>
<evidence type="ECO:0000313" key="7">
    <source>
        <dbReference type="Proteomes" id="UP001302745"/>
    </source>
</evidence>
<gene>
    <name evidence="6" type="ORF">C8A00DRAFT_45181</name>
</gene>
<organism evidence="6 7">
    <name type="scientific">Chaetomidium leptoderma</name>
    <dbReference type="NCBI Taxonomy" id="669021"/>
    <lineage>
        <taxon>Eukaryota</taxon>
        <taxon>Fungi</taxon>
        <taxon>Dikarya</taxon>
        <taxon>Ascomycota</taxon>
        <taxon>Pezizomycotina</taxon>
        <taxon>Sordariomycetes</taxon>
        <taxon>Sordariomycetidae</taxon>
        <taxon>Sordariales</taxon>
        <taxon>Chaetomiaceae</taxon>
        <taxon>Chaetomidium</taxon>
    </lineage>
</organism>
<proteinExistence type="predicted"/>
<evidence type="ECO:0000256" key="1">
    <source>
        <dbReference type="ARBA" id="ARBA00004123"/>
    </source>
</evidence>
<keyword evidence="3" id="KW-0539">Nucleus</keyword>
<accession>A0AAN6VJP9</accession>
<dbReference type="PROSITE" id="PS00463">
    <property type="entry name" value="ZN2_CY6_FUNGAL_1"/>
    <property type="match status" value="1"/>
</dbReference>
<feature type="region of interest" description="Disordered" evidence="4">
    <location>
        <begin position="360"/>
        <end position="379"/>
    </location>
</feature>
<dbReference type="GO" id="GO:0008270">
    <property type="term" value="F:zinc ion binding"/>
    <property type="evidence" value="ECO:0007669"/>
    <property type="project" value="InterPro"/>
</dbReference>
<dbReference type="Gene3D" id="4.10.240.10">
    <property type="entry name" value="Zn(2)-C6 fungal-type DNA-binding domain"/>
    <property type="match status" value="1"/>
</dbReference>
<protein>
    <submittedName>
        <fullName evidence="6">Fusarisetin A cluster transcription factor</fullName>
    </submittedName>
</protein>
<feature type="compositionally biased region" description="Pro residues" evidence="4">
    <location>
        <begin position="109"/>
        <end position="123"/>
    </location>
</feature>
<comment type="caution">
    <text evidence="6">The sequence shown here is derived from an EMBL/GenBank/DDBJ whole genome shotgun (WGS) entry which is preliminary data.</text>
</comment>
<sequence length="660" mass="73287">MAPAAFNLARASTPVDVDTSRRRDKRQLSCNLCRRRKLRCNRQQPCCSNCASRGLTCTYAEQPPTTSSALTKQAAIHDRIVQLEHLVKSLIPDSVLGSLNVPGRTSNPGPTPELGPGPSPGPITPMDVKSECGSMRVGPSELSYVGDGHWAAILDGIADLKDQFEREEPSGLITQDSHDILDSSDADHLPRHRPSHTLLLYGCQLPVSRAEILAALPPKSASDRYISRYFNRLDLVHCQSSPFLPTERDREKTVQCLVMGDYTKSGPYVLETLIHYLYIELSLRDDADKDIWFLFALEVNLAMRMGYHRDPGHFPGISPLQSEMRRRLWATVLQGDILVSSQMGMPRMISDWKCDTTEPRNLSDADLDENTTELPLPRPETELTPTLGIIARRRMFIALGAVADITAAVQPCSYNEVMRVDAVLHKAAANIPPPLKPKPMATSVTDSPEVIMARLFIEHLLYHGQIMLHRRFLYAESTSGNTNEGDMFAYSRTTCLDASLGALHIQHILDEETCPGGQLHIMRWRVSSIMNHTFLTATMVLCSMLHRGLTLQREEEIMSALRRVRAIWMRASVSSHEAKKAAETVSLMLARTGEGHSGSSSTNDLTTIAADRFVMPDLLGTFLSPDAQGQVAEFNADLEVDEIGVAFDEWIRVNNAPRTT</sequence>
<dbReference type="SMART" id="SM00906">
    <property type="entry name" value="Fungal_trans"/>
    <property type="match status" value="1"/>
</dbReference>
<dbReference type="Pfam" id="PF00172">
    <property type="entry name" value="Zn_clus"/>
    <property type="match status" value="1"/>
</dbReference>
<dbReference type="SMART" id="SM00066">
    <property type="entry name" value="GAL4"/>
    <property type="match status" value="1"/>
</dbReference>
<keyword evidence="2" id="KW-0479">Metal-binding</keyword>
<feature type="region of interest" description="Disordered" evidence="4">
    <location>
        <begin position="101"/>
        <end position="128"/>
    </location>
</feature>
<dbReference type="InterPro" id="IPR001138">
    <property type="entry name" value="Zn2Cys6_DnaBD"/>
</dbReference>
<dbReference type="EMBL" id="MU857006">
    <property type="protein sequence ID" value="KAK4151650.1"/>
    <property type="molecule type" value="Genomic_DNA"/>
</dbReference>
<keyword evidence="7" id="KW-1185">Reference proteome</keyword>
<evidence type="ECO:0000313" key="6">
    <source>
        <dbReference type="EMBL" id="KAK4151650.1"/>
    </source>
</evidence>
<dbReference type="CDD" id="cd00067">
    <property type="entry name" value="GAL4"/>
    <property type="match status" value="1"/>
</dbReference>
<dbReference type="InterPro" id="IPR036864">
    <property type="entry name" value="Zn2-C6_fun-type_DNA-bd_sf"/>
</dbReference>
<dbReference type="InterPro" id="IPR007219">
    <property type="entry name" value="XnlR_reg_dom"/>
</dbReference>
<dbReference type="PROSITE" id="PS50048">
    <property type="entry name" value="ZN2_CY6_FUNGAL_2"/>
    <property type="match status" value="1"/>
</dbReference>
<dbReference type="PANTHER" id="PTHR31001">
    <property type="entry name" value="UNCHARACTERIZED TRANSCRIPTIONAL REGULATORY PROTEIN"/>
    <property type="match status" value="1"/>
</dbReference>
<dbReference type="Proteomes" id="UP001302745">
    <property type="component" value="Unassembled WGS sequence"/>
</dbReference>
<reference evidence="6" key="1">
    <citation type="journal article" date="2023" name="Mol. Phylogenet. Evol.">
        <title>Genome-scale phylogeny and comparative genomics of the fungal order Sordariales.</title>
        <authorList>
            <person name="Hensen N."/>
            <person name="Bonometti L."/>
            <person name="Westerberg I."/>
            <person name="Brannstrom I.O."/>
            <person name="Guillou S."/>
            <person name="Cros-Aarteil S."/>
            <person name="Calhoun S."/>
            <person name="Haridas S."/>
            <person name="Kuo A."/>
            <person name="Mondo S."/>
            <person name="Pangilinan J."/>
            <person name="Riley R."/>
            <person name="LaButti K."/>
            <person name="Andreopoulos B."/>
            <person name="Lipzen A."/>
            <person name="Chen C."/>
            <person name="Yan M."/>
            <person name="Daum C."/>
            <person name="Ng V."/>
            <person name="Clum A."/>
            <person name="Steindorff A."/>
            <person name="Ohm R.A."/>
            <person name="Martin F."/>
            <person name="Silar P."/>
            <person name="Natvig D.O."/>
            <person name="Lalanne C."/>
            <person name="Gautier V."/>
            <person name="Ament-Velasquez S.L."/>
            <person name="Kruys A."/>
            <person name="Hutchinson M.I."/>
            <person name="Powell A.J."/>
            <person name="Barry K."/>
            <person name="Miller A.N."/>
            <person name="Grigoriev I.V."/>
            <person name="Debuchy R."/>
            <person name="Gladieux P."/>
            <person name="Hiltunen Thoren M."/>
            <person name="Johannesson H."/>
        </authorList>
    </citation>
    <scope>NUCLEOTIDE SEQUENCE</scope>
    <source>
        <strain evidence="6">CBS 538.74</strain>
    </source>
</reference>
<name>A0AAN6VJP9_9PEZI</name>
<evidence type="ECO:0000259" key="5">
    <source>
        <dbReference type="PROSITE" id="PS50048"/>
    </source>
</evidence>
<reference evidence="6" key="2">
    <citation type="submission" date="2023-05" db="EMBL/GenBank/DDBJ databases">
        <authorList>
            <consortium name="Lawrence Berkeley National Laboratory"/>
            <person name="Steindorff A."/>
            <person name="Hensen N."/>
            <person name="Bonometti L."/>
            <person name="Westerberg I."/>
            <person name="Brannstrom I.O."/>
            <person name="Guillou S."/>
            <person name="Cros-Aarteil S."/>
            <person name="Calhoun S."/>
            <person name="Haridas S."/>
            <person name="Kuo A."/>
            <person name="Mondo S."/>
            <person name="Pangilinan J."/>
            <person name="Riley R."/>
            <person name="Labutti K."/>
            <person name="Andreopoulos B."/>
            <person name="Lipzen A."/>
            <person name="Chen C."/>
            <person name="Yanf M."/>
            <person name="Daum C."/>
            <person name="Ng V."/>
            <person name="Clum A."/>
            <person name="Ohm R."/>
            <person name="Martin F."/>
            <person name="Silar P."/>
            <person name="Natvig D."/>
            <person name="Lalanne C."/>
            <person name="Gautier V."/>
            <person name="Ament-Velasquez S.L."/>
            <person name="Kruys A."/>
            <person name="Hutchinson M.I."/>
            <person name="Powell A.J."/>
            <person name="Barry K."/>
            <person name="Miller A.N."/>
            <person name="Grigoriev I.V."/>
            <person name="Debuchy R."/>
            <person name="Gladieux P."/>
            <person name="Thoren M.H."/>
            <person name="Johannesson H."/>
        </authorList>
    </citation>
    <scope>NUCLEOTIDE SEQUENCE</scope>
    <source>
        <strain evidence="6">CBS 538.74</strain>
    </source>
</reference>
<dbReference type="GO" id="GO:0006351">
    <property type="term" value="P:DNA-templated transcription"/>
    <property type="evidence" value="ECO:0007669"/>
    <property type="project" value="InterPro"/>
</dbReference>
<dbReference type="GO" id="GO:0005634">
    <property type="term" value="C:nucleus"/>
    <property type="evidence" value="ECO:0007669"/>
    <property type="project" value="UniProtKB-SubCell"/>
</dbReference>
<dbReference type="GO" id="GO:0003677">
    <property type="term" value="F:DNA binding"/>
    <property type="evidence" value="ECO:0007669"/>
    <property type="project" value="InterPro"/>
</dbReference>
<feature type="domain" description="Zn(2)-C6 fungal-type" evidence="5">
    <location>
        <begin position="29"/>
        <end position="59"/>
    </location>
</feature>
<evidence type="ECO:0000256" key="2">
    <source>
        <dbReference type="ARBA" id="ARBA00022723"/>
    </source>
</evidence>